<dbReference type="Proteomes" id="UP000054498">
    <property type="component" value="Unassembled WGS sequence"/>
</dbReference>
<dbReference type="GO" id="GO:0019375">
    <property type="term" value="P:galactolipid biosynthetic process"/>
    <property type="evidence" value="ECO:0007669"/>
    <property type="project" value="TreeGrafter"/>
</dbReference>
<dbReference type="STRING" id="145388.A0A0D2JFU6"/>
<keyword evidence="6" id="KW-0808">Transferase</keyword>
<dbReference type="InterPro" id="IPR044525">
    <property type="entry name" value="DGDG1/2"/>
</dbReference>
<dbReference type="EMBL" id="KK102218">
    <property type="protein sequence ID" value="KIY98342.1"/>
    <property type="molecule type" value="Genomic_DNA"/>
</dbReference>
<evidence type="ECO:0000256" key="1">
    <source>
        <dbReference type="ARBA" id="ARBA00004229"/>
    </source>
</evidence>
<comment type="similarity">
    <text evidence="3">Belongs to the glycosyltransferase group 1 family. Glycosyltransferase 4 subfamily.</text>
</comment>
<organism evidence="9 10">
    <name type="scientific">Monoraphidium neglectum</name>
    <dbReference type="NCBI Taxonomy" id="145388"/>
    <lineage>
        <taxon>Eukaryota</taxon>
        <taxon>Viridiplantae</taxon>
        <taxon>Chlorophyta</taxon>
        <taxon>core chlorophytes</taxon>
        <taxon>Chlorophyceae</taxon>
        <taxon>CS clade</taxon>
        <taxon>Sphaeropleales</taxon>
        <taxon>Selenastraceae</taxon>
        <taxon>Monoraphidium</taxon>
    </lineage>
</organism>
<keyword evidence="7" id="KW-0472">Membrane</keyword>
<comment type="subcellular location">
    <subcellularLocation>
        <location evidence="2">Membrane</location>
    </subcellularLocation>
    <subcellularLocation>
        <location evidence="1">Plastid</location>
        <location evidence="1">Chloroplast</location>
    </subcellularLocation>
</comment>
<sequence>MHGGLGVIKLSDAVQKLPRQVTCNVHGVGGNFLAIGRQRRRATAEEYGGKRFSKGAYFIGKAVWGKGYHELLDCMAAHTAIVRARREEERAARHKAREAALQKVPRGLEEAATEQGLDGPEAAALTTAAAAAVAAAAAASLTLGAAGAGAGGECHLDIIGSGEDLAAIKEDAASKQLDVSFYPGRDHADESIQEYQVFVNPSISDVVATTTAEALAMGKWVVVQDIPCNAFFKQFGNCLTYDDAAGFSAALLHALQNEPAPMDDETLNKLSWEAATERLLDVSAIKPEEWPSHRQQRYDAMIWRMYRSVTGFSVLRSALGISSATGDDKPLEDDEDSHSDCEQPPPTST</sequence>
<dbReference type="AlphaFoldDB" id="A0A0D2JFU6"/>
<dbReference type="SUPFAM" id="SSF53756">
    <property type="entry name" value="UDP-Glycosyltransferase/glycogen phosphorylase"/>
    <property type="match status" value="1"/>
</dbReference>
<name>A0A0D2JFU6_9CHLO</name>
<evidence type="ECO:0000256" key="7">
    <source>
        <dbReference type="ARBA" id="ARBA00023136"/>
    </source>
</evidence>
<dbReference type="Gene3D" id="3.40.50.2000">
    <property type="entry name" value="Glycogen Phosphorylase B"/>
    <property type="match status" value="1"/>
</dbReference>
<reference evidence="9 10" key="1">
    <citation type="journal article" date="2013" name="BMC Genomics">
        <title>Reconstruction of the lipid metabolism for the microalga Monoraphidium neglectum from its genome sequence reveals characteristics suitable for biofuel production.</title>
        <authorList>
            <person name="Bogen C."/>
            <person name="Al-Dilaimi A."/>
            <person name="Albersmeier A."/>
            <person name="Wichmann J."/>
            <person name="Grundmann M."/>
            <person name="Rupp O."/>
            <person name="Lauersen K.J."/>
            <person name="Blifernez-Klassen O."/>
            <person name="Kalinowski J."/>
            <person name="Goesmann A."/>
            <person name="Mussgnug J.H."/>
            <person name="Kruse O."/>
        </authorList>
    </citation>
    <scope>NUCLEOTIDE SEQUENCE [LARGE SCALE GENOMIC DNA]</scope>
    <source>
        <strain evidence="9 10">SAG 48.87</strain>
    </source>
</reference>
<evidence type="ECO:0000256" key="6">
    <source>
        <dbReference type="ARBA" id="ARBA00022679"/>
    </source>
</evidence>
<dbReference type="PANTHER" id="PTHR46132:SF1">
    <property type="entry name" value="DIGALACTOSYLDIACYLGLYCEROL SYNTHASE 2, CHLOROPLASTIC"/>
    <property type="match status" value="1"/>
</dbReference>
<feature type="region of interest" description="Disordered" evidence="8">
    <location>
        <begin position="323"/>
        <end position="349"/>
    </location>
</feature>
<dbReference type="CDD" id="cd01635">
    <property type="entry name" value="Glycosyltransferase_GTB-type"/>
    <property type="match status" value="1"/>
</dbReference>
<proteinExistence type="inferred from homology"/>
<dbReference type="PANTHER" id="PTHR46132">
    <property type="entry name" value="DIGALACTOSYLDIACYLGLYCEROL SYNTHASE 2, CHLOROPLASTIC"/>
    <property type="match status" value="1"/>
</dbReference>
<dbReference type="GO" id="GO:0009707">
    <property type="term" value="C:chloroplast outer membrane"/>
    <property type="evidence" value="ECO:0007669"/>
    <property type="project" value="TreeGrafter"/>
</dbReference>
<gene>
    <name evidence="9" type="ORF">MNEG_9619</name>
</gene>
<protein>
    <recommendedName>
        <fullName evidence="11">Digalactosyldiacylglycerol synthase</fullName>
    </recommendedName>
</protein>
<evidence type="ECO:0000256" key="8">
    <source>
        <dbReference type="SAM" id="MobiDB-lite"/>
    </source>
</evidence>
<evidence type="ECO:0000313" key="9">
    <source>
        <dbReference type="EMBL" id="KIY98342.1"/>
    </source>
</evidence>
<evidence type="ECO:0000256" key="5">
    <source>
        <dbReference type="ARBA" id="ARBA00022640"/>
    </source>
</evidence>
<dbReference type="OrthoDB" id="44480at2759"/>
<evidence type="ECO:0000256" key="2">
    <source>
        <dbReference type="ARBA" id="ARBA00004370"/>
    </source>
</evidence>
<dbReference type="KEGG" id="mng:MNEG_9619"/>
<evidence type="ECO:0000313" key="10">
    <source>
        <dbReference type="Proteomes" id="UP000054498"/>
    </source>
</evidence>
<dbReference type="Pfam" id="PF13692">
    <property type="entry name" value="Glyco_trans_1_4"/>
    <property type="match status" value="1"/>
</dbReference>
<evidence type="ECO:0000256" key="4">
    <source>
        <dbReference type="ARBA" id="ARBA00022528"/>
    </source>
</evidence>
<evidence type="ECO:0008006" key="11">
    <source>
        <dbReference type="Google" id="ProtNLM"/>
    </source>
</evidence>
<dbReference type="GeneID" id="25742494"/>
<keyword evidence="5" id="KW-0934">Plastid</keyword>
<keyword evidence="10" id="KW-1185">Reference proteome</keyword>
<dbReference type="RefSeq" id="XP_013897362.1">
    <property type="nucleotide sequence ID" value="XM_014041908.1"/>
</dbReference>
<accession>A0A0D2JFU6</accession>
<keyword evidence="4" id="KW-0150">Chloroplast</keyword>
<dbReference type="GO" id="GO:0046481">
    <property type="term" value="F:digalactosyldiacylglycerol synthase activity"/>
    <property type="evidence" value="ECO:0007669"/>
    <property type="project" value="InterPro"/>
</dbReference>
<evidence type="ECO:0000256" key="3">
    <source>
        <dbReference type="ARBA" id="ARBA00009481"/>
    </source>
</evidence>